<sequence>MIYSTENGIDYGDSSTSENITESNIKIVKKFLEEYKKSTSDCNIGNFKILQEPSLFNTDYIMKAPSYISISLFFSMAATVVYKIRYRKEGCIANPETYLENNKNVSDSGHSSDDLEHVDDMNIKTDTASSTFFNRAFSGLMK</sequence>
<proteinExistence type="predicted"/>
<dbReference type="AlphaFoldDB" id="A0A6C0BX17"/>
<keyword evidence="1" id="KW-0472">Membrane</keyword>
<protein>
    <submittedName>
        <fullName evidence="2">Uncharacterized protein</fullName>
    </submittedName>
</protein>
<organism evidence="2">
    <name type="scientific">viral metagenome</name>
    <dbReference type="NCBI Taxonomy" id="1070528"/>
    <lineage>
        <taxon>unclassified sequences</taxon>
        <taxon>metagenomes</taxon>
        <taxon>organismal metagenomes</taxon>
    </lineage>
</organism>
<accession>A0A6C0BX17</accession>
<keyword evidence="1" id="KW-1133">Transmembrane helix</keyword>
<feature type="transmembrane region" description="Helical" evidence="1">
    <location>
        <begin position="64"/>
        <end position="82"/>
    </location>
</feature>
<reference evidence="2" key="1">
    <citation type="journal article" date="2020" name="Nature">
        <title>Giant virus diversity and host interactions through global metagenomics.</title>
        <authorList>
            <person name="Schulz F."/>
            <person name="Roux S."/>
            <person name="Paez-Espino D."/>
            <person name="Jungbluth S."/>
            <person name="Walsh D.A."/>
            <person name="Denef V.J."/>
            <person name="McMahon K.D."/>
            <person name="Konstantinidis K.T."/>
            <person name="Eloe-Fadrosh E.A."/>
            <person name="Kyrpides N.C."/>
            <person name="Woyke T."/>
        </authorList>
    </citation>
    <scope>NUCLEOTIDE SEQUENCE</scope>
    <source>
        <strain evidence="2">GVMAG-M-3300020166-5</strain>
    </source>
</reference>
<dbReference type="EMBL" id="MN739283">
    <property type="protein sequence ID" value="QHS96995.1"/>
    <property type="molecule type" value="Genomic_DNA"/>
</dbReference>
<evidence type="ECO:0000256" key="1">
    <source>
        <dbReference type="SAM" id="Phobius"/>
    </source>
</evidence>
<evidence type="ECO:0000313" key="2">
    <source>
        <dbReference type="EMBL" id="QHS96995.1"/>
    </source>
</evidence>
<keyword evidence="1" id="KW-0812">Transmembrane</keyword>
<name>A0A6C0BX17_9ZZZZ</name>